<gene>
    <name evidence="1" type="ORF">METZ01_LOCUS429467</name>
</gene>
<reference evidence="1" key="1">
    <citation type="submission" date="2018-05" db="EMBL/GenBank/DDBJ databases">
        <authorList>
            <person name="Lanie J.A."/>
            <person name="Ng W.-L."/>
            <person name="Kazmierczak K.M."/>
            <person name="Andrzejewski T.M."/>
            <person name="Davidsen T.M."/>
            <person name="Wayne K.J."/>
            <person name="Tettelin H."/>
            <person name="Glass J.I."/>
            <person name="Rusch D."/>
            <person name="Podicherti R."/>
            <person name="Tsui H.-C.T."/>
            <person name="Winkler M.E."/>
        </authorList>
    </citation>
    <scope>NUCLEOTIDE SEQUENCE</scope>
</reference>
<accession>A0A382Y051</accession>
<dbReference type="AlphaFoldDB" id="A0A382Y051"/>
<feature type="non-terminal residue" evidence="1">
    <location>
        <position position="1"/>
    </location>
</feature>
<organism evidence="1">
    <name type="scientific">marine metagenome</name>
    <dbReference type="NCBI Taxonomy" id="408172"/>
    <lineage>
        <taxon>unclassified sequences</taxon>
        <taxon>metagenomes</taxon>
        <taxon>ecological metagenomes</taxon>
    </lineage>
</organism>
<protein>
    <submittedName>
        <fullName evidence="1">Uncharacterized protein</fullName>
    </submittedName>
</protein>
<evidence type="ECO:0000313" key="1">
    <source>
        <dbReference type="EMBL" id="SVD76613.1"/>
    </source>
</evidence>
<proteinExistence type="predicted"/>
<dbReference type="EMBL" id="UINC01171837">
    <property type="protein sequence ID" value="SVD76613.1"/>
    <property type="molecule type" value="Genomic_DNA"/>
</dbReference>
<name>A0A382Y051_9ZZZZ</name>
<sequence length="119" mass="13245">VIGGDDDDVDFLNLHDFLQSLDPVSHLDITEYHVAFSLIRIFQPAPLEGTVNLPLRKSNLVTEPILPGTGLLRVTGGYTHFEGAFQSTEIDQSLCHRVMERLSFTAKQNSDEEVVIGHQ</sequence>
<feature type="non-terminal residue" evidence="1">
    <location>
        <position position="119"/>
    </location>
</feature>